<accession>A0A6P2C6L8</accession>
<feature type="chain" id="PRO_5038909590" description="DNRLRE domain-containing protein" evidence="2">
    <location>
        <begin position="34"/>
        <end position="575"/>
    </location>
</feature>
<evidence type="ECO:0000313" key="4">
    <source>
        <dbReference type="Proteomes" id="UP000460272"/>
    </source>
</evidence>
<gene>
    <name evidence="3" type="ORF">EAS64_14565</name>
</gene>
<dbReference type="AlphaFoldDB" id="A0A6P2C6L8"/>
<dbReference type="OrthoDB" id="914406at2"/>
<organism evidence="3 4">
    <name type="scientific">Trebonia kvetii</name>
    <dbReference type="NCBI Taxonomy" id="2480626"/>
    <lineage>
        <taxon>Bacteria</taxon>
        <taxon>Bacillati</taxon>
        <taxon>Actinomycetota</taxon>
        <taxon>Actinomycetes</taxon>
        <taxon>Streptosporangiales</taxon>
        <taxon>Treboniaceae</taxon>
        <taxon>Trebonia</taxon>
    </lineage>
</organism>
<sequence>MAREGGRPLSRTRVAAITAAAALAAGTVGIAVATAGTPAKASAAAQPQSPAHYQGPRLTMIPAQHDITVYGYPNRPNSKTVQVFMDPGIWLASLGSSFQLNVGRANYRSPVTLTQVINTPGGTRVTRALPASMLDHWNGVEGMIRLTVRYAGHIVTSHSLTFCPNSYDPERAIPDSPASSPYPLQGCAPFDPFPLGEVWGIAKGWAVDPSESFFGRPISLVPNRTYQVTESITPRYTNWFGVTPANASATVNVTVSLPPGFPPPPPPPSPTPTTTVSATATASSSPSALPTPTVTVSASLSASPAGVPASTFYRLPTRARTAARPAGPLPALPAVRTMKNPPADVLPDLVPLPAWGMNIAHTGSKKVVGHDYLDFAATVAVGGNSPLDVEAFRSNASPVMKAYQYFYKNGNVVGRAPAGTMGFDKAKGHNHWHFEQFAKYSLLSANKKVVVRSQKVGFCIAPTDAVNLLLHNAVWNPTFIGFGGQCGSTTALWVREMMPVGWGDTYEQFLAGQAFDITNLKNGTYYVAITANPEHVLKETTYRNDISLRKVIISGAKGHRHFVVPAYDGIDPEHR</sequence>
<dbReference type="GO" id="GO:0005507">
    <property type="term" value="F:copper ion binding"/>
    <property type="evidence" value="ECO:0007669"/>
    <property type="project" value="InterPro"/>
</dbReference>
<reference evidence="3 4" key="1">
    <citation type="submission" date="2018-11" db="EMBL/GenBank/DDBJ databases">
        <title>Trebonia kvetii gen.nov., sp.nov., a novel acidophilic actinobacterium, and proposal of the new actinobacterial family Treboniaceae fam. nov.</title>
        <authorList>
            <person name="Rapoport D."/>
            <person name="Sagova-Mareckova M."/>
            <person name="Sedlacek I."/>
            <person name="Provaznik J."/>
            <person name="Kralova S."/>
            <person name="Pavlinic D."/>
            <person name="Benes V."/>
            <person name="Kopecky J."/>
        </authorList>
    </citation>
    <scope>NUCLEOTIDE SEQUENCE [LARGE SCALE GENOMIC DNA]</scope>
    <source>
        <strain evidence="3 4">15Tr583</strain>
    </source>
</reference>
<dbReference type="EMBL" id="RPFW01000002">
    <property type="protein sequence ID" value="TVZ05711.1"/>
    <property type="molecule type" value="Genomic_DNA"/>
</dbReference>
<protein>
    <recommendedName>
        <fullName evidence="5">DNRLRE domain-containing protein</fullName>
    </recommendedName>
</protein>
<evidence type="ECO:0008006" key="5">
    <source>
        <dbReference type="Google" id="ProtNLM"/>
    </source>
</evidence>
<dbReference type="RefSeq" id="WP_145853412.1">
    <property type="nucleotide sequence ID" value="NZ_RPFW01000002.1"/>
</dbReference>
<dbReference type="Proteomes" id="UP000460272">
    <property type="component" value="Unassembled WGS sequence"/>
</dbReference>
<feature type="signal peptide" evidence="2">
    <location>
        <begin position="1"/>
        <end position="33"/>
    </location>
</feature>
<evidence type="ECO:0000256" key="2">
    <source>
        <dbReference type="SAM" id="SignalP"/>
    </source>
</evidence>
<dbReference type="InterPro" id="IPR001695">
    <property type="entry name" value="Lysyl_oxidase"/>
</dbReference>
<feature type="compositionally biased region" description="Low complexity" evidence="1">
    <location>
        <begin position="272"/>
        <end position="293"/>
    </location>
</feature>
<keyword evidence="4" id="KW-1185">Reference proteome</keyword>
<proteinExistence type="predicted"/>
<keyword evidence="2" id="KW-0732">Signal</keyword>
<feature type="region of interest" description="Disordered" evidence="1">
    <location>
        <begin position="257"/>
        <end position="293"/>
    </location>
</feature>
<name>A0A6P2C6L8_9ACTN</name>
<dbReference type="Pfam" id="PF01186">
    <property type="entry name" value="Lysyl_oxidase"/>
    <property type="match status" value="1"/>
</dbReference>
<comment type="caution">
    <text evidence="3">The sequence shown here is derived from an EMBL/GenBank/DDBJ whole genome shotgun (WGS) entry which is preliminary data.</text>
</comment>
<evidence type="ECO:0000313" key="3">
    <source>
        <dbReference type="EMBL" id="TVZ05711.1"/>
    </source>
</evidence>
<dbReference type="GO" id="GO:0016641">
    <property type="term" value="F:oxidoreductase activity, acting on the CH-NH2 group of donors, oxygen as acceptor"/>
    <property type="evidence" value="ECO:0007669"/>
    <property type="project" value="InterPro"/>
</dbReference>
<feature type="compositionally biased region" description="Pro residues" evidence="1">
    <location>
        <begin position="259"/>
        <end position="271"/>
    </location>
</feature>
<evidence type="ECO:0000256" key="1">
    <source>
        <dbReference type="SAM" id="MobiDB-lite"/>
    </source>
</evidence>